<dbReference type="EMBL" id="AP019302">
    <property type="protein sequence ID" value="BBH05495.1"/>
    <property type="molecule type" value="Genomic_DNA"/>
</dbReference>
<organism evidence="1">
    <name type="scientific">Prunus dulcis</name>
    <name type="common">Almond</name>
    <name type="synonym">Amygdalus dulcis</name>
    <dbReference type="NCBI Taxonomy" id="3755"/>
    <lineage>
        <taxon>Eukaryota</taxon>
        <taxon>Viridiplantae</taxon>
        <taxon>Streptophyta</taxon>
        <taxon>Embryophyta</taxon>
        <taxon>Tracheophyta</taxon>
        <taxon>Spermatophyta</taxon>
        <taxon>Magnoliopsida</taxon>
        <taxon>eudicotyledons</taxon>
        <taxon>Gunneridae</taxon>
        <taxon>Pentapetalae</taxon>
        <taxon>rosids</taxon>
        <taxon>fabids</taxon>
        <taxon>Rosales</taxon>
        <taxon>Rosaceae</taxon>
        <taxon>Amygdaloideae</taxon>
        <taxon>Amygdaleae</taxon>
        <taxon>Prunus</taxon>
    </lineage>
</organism>
<gene>
    <name evidence="1" type="ORF">Prudu_016896</name>
</gene>
<dbReference type="AlphaFoldDB" id="A0A4Y1RN54"/>
<sequence length="90" mass="10229">SCDREQSTVRSGPNLQEECPIPCGTYRNFQIGIWRSWAPWTRLTQFAFLESIGDVWGTWDDVEVPRGVGYRACGQTPYMALVVPVYGEIL</sequence>
<evidence type="ECO:0000313" key="1">
    <source>
        <dbReference type="EMBL" id="BBH05495.1"/>
    </source>
</evidence>
<accession>A0A4Y1RN54</accession>
<feature type="non-terminal residue" evidence="1">
    <location>
        <position position="1"/>
    </location>
</feature>
<protein>
    <submittedName>
        <fullName evidence="1">Uncharacterized protein</fullName>
    </submittedName>
</protein>
<proteinExistence type="predicted"/>
<name>A0A4Y1RN54_PRUDU</name>
<reference evidence="1" key="1">
    <citation type="journal article" date="2019" name="Science">
        <title>Mutation of a bHLH transcription factor allowed almond domestication.</title>
        <authorList>
            <person name="Sanchez-Perez R."/>
            <person name="Pavan S."/>
            <person name="Mazzeo R."/>
            <person name="Moldovan C."/>
            <person name="Aiese Cigliano R."/>
            <person name="Del Cueto J."/>
            <person name="Ricciardi F."/>
            <person name="Lotti C."/>
            <person name="Ricciardi L."/>
            <person name="Dicenta F."/>
            <person name="Lopez-Marques R.L."/>
            <person name="Lindberg Moller B."/>
        </authorList>
    </citation>
    <scope>NUCLEOTIDE SEQUENCE</scope>
</reference>